<dbReference type="EMBL" id="LDTD01000076">
    <property type="protein sequence ID" value="KTT69166.1"/>
    <property type="molecule type" value="Genomic_DNA"/>
</dbReference>
<dbReference type="AlphaFoldDB" id="A0A147HW56"/>
<protein>
    <submittedName>
        <fullName evidence="1">Uncharacterized protein</fullName>
    </submittedName>
</protein>
<reference evidence="1 2" key="1">
    <citation type="journal article" date="2016" name="Front. Microbiol.">
        <title>Genomic Resource of Rice Seed Associated Bacteria.</title>
        <authorList>
            <person name="Midha S."/>
            <person name="Bansal K."/>
            <person name="Sharma S."/>
            <person name="Kumar N."/>
            <person name="Patil P.P."/>
            <person name="Chaudhry V."/>
            <person name="Patil P.B."/>
        </authorList>
    </citation>
    <scope>NUCLEOTIDE SEQUENCE [LARGE SCALE GENOMIC DNA]</scope>
    <source>
        <strain evidence="1 2">NS319</strain>
    </source>
</reference>
<evidence type="ECO:0000313" key="2">
    <source>
        <dbReference type="Proteomes" id="UP000072867"/>
    </source>
</evidence>
<comment type="caution">
    <text evidence="1">The sequence shown here is derived from an EMBL/GenBank/DDBJ whole genome shotgun (WGS) entry which is preliminary data.</text>
</comment>
<accession>A0A147HW56</accession>
<name>A0A147HW56_9SPHN</name>
<dbReference type="Proteomes" id="UP000072867">
    <property type="component" value="Unassembled WGS sequence"/>
</dbReference>
<organism evidence="1 2">
    <name type="scientific">Sphingomonas sanguinis</name>
    <dbReference type="NCBI Taxonomy" id="33051"/>
    <lineage>
        <taxon>Bacteria</taxon>
        <taxon>Pseudomonadati</taxon>
        <taxon>Pseudomonadota</taxon>
        <taxon>Alphaproteobacteria</taxon>
        <taxon>Sphingomonadales</taxon>
        <taxon>Sphingomonadaceae</taxon>
        <taxon>Sphingomonas</taxon>
    </lineage>
</organism>
<sequence>MADGRGRLFIQANPLLIVETHVEERCAAPAHPDVDVPPAAVALTYMDVGNRAARWPQRRQFALEQ</sequence>
<gene>
    <name evidence="1" type="ORF">NS319_11220</name>
</gene>
<evidence type="ECO:0000313" key="1">
    <source>
        <dbReference type="EMBL" id="KTT69166.1"/>
    </source>
</evidence>
<proteinExistence type="predicted"/>